<proteinExistence type="inferred from homology"/>
<evidence type="ECO:0000256" key="10">
    <source>
        <dbReference type="ARBA" id="ARBA00023160"/>
    </source>
</evidence>
<accession>A0A087SX23</accession>
<protein>
    <recommendedName>
        <fullName evidence="3">[acyl-carrier-protein] S-malonyltransferase</fullName>
        <ecNumber evidence="3">2.3.1.39</ecNumber>
    </recommendedName>
    <alternativeName>
        <fullName evidence="12">[Acyl-carrier-protein] malonyltransferase</fullName>
    </alternativeName>
</protein>
<sequence length="392" mass="43871">MRRLTFFRTIKRTTWYKGYFRKFHTSMLLNDQKLGNSHPDLKAMLVNSASFSEQNAPDDEWITPVYPAKIKTRDQSKHAIRPQVDPRTTSVVLFPGQGTQYVGMAKSLISYPNVKQMFECASDILRYNLLDLCLNGPQDMLDMTVHSQVAVMVASLAAVEKMRAEALQMVENCVATAGFSVGEYSALVFAGSLEFESAIRLLKIRGEAMQAASELQPSGMMTVFLSNTAKIKQACATAREWCEQQGISNPECKIAIYMFPDCRVISGHLEALKFLELHAAEFGITKIKYIPVSGAFHSKLMQPARKVLEKALKATKFEIPLIPVHSNVDGKPYRTVEKIQENLALQLCKPVAWEQTMHVIFERAQGTTFPNVFECGPGTSLKAILRYNNGEA</sequence>
<organism evidence="14 15">
    <name type="scientific">Stegodyphus mimosarum</name>
    <name type="common">African social velvet spider</name>
    <dbReference type="NCBI Taxonomy" id="407821"/>
    <lineage>
        <taxon>Eukaryota</taxon>
        <taxon>Metazoa</taxon>
        <taxon>Ecdysozoa</taxon>
        <taxon>Arthropoda</taxon>
        <taxon>Chelicerata</taxon>
        <taxon>Arachnida</taxon>
        <taxon>Araneae</taxon>
        <taxon>Araneomorphae</taxon>
        <taxon>Entelegynae</taxon>
        <taxon>Eresoidea</taxon>
        <taxon>Eresidae</taxon>
        <taxon>Stegodyphus</taxon>
    </lineage>
</organism>
<dbReference type="GO" id="GO:0005739">
    <property type="term" value="C:mitochondrion"/>
    <property type="evidence" value="ECO:0007669"/>
    <property type="project" value="UniProtKB-SubCell"/>
</dbReference>
<keyword evidence="5" id="KW-0808">Transferase</keyword>
<evidence type="ECO:0000259" key="13">
    <source>
        <dbReference type="SMART" id="SM00827"/>
    </source>
</evidence>
<dbReference type="Proteomes" id="UP000054359">
    <property type="component" value="Unassembled WGS sequence"/>
</dbReference>
<evidence type="ECO:0000313" key="15">
    <source>
        <dbReference type="Proteomes" id="UP000054359"/>
    </source>
</evidence>
<dbReference type="SUPFAM" id="SSF55048">
    <property type="entry name" value="Probable ACP-binding domain of malonyl-CoA ACP transacylase"/>
    <property type="match status" value="1"/>
</dbReference>
<dbReference type="SUPFAM" id="SSF52151">
    <property type="entry name" value="FabD/lysophospholipase-like"/>
    <property type="match status" value="1"/>
</dbReference>
<dbReference type="PANTHER" id="PTHR47170">
    <property type="entry name" value="MALONYL-COA ACP TRANSACYLASE, ACP-BINDING"/>
    <property type="match status" value="1"/>
</dbReference>
<dbReference type="OMA" id="AANYNCP"/>
<dbReference type="EMBL" id="KK112346">
    <property type="protein sequence ID" value="KFM57412.1"/>
    <property type="molecule type" value="Genomic_DNA"/>
</dbReference>
<keyword evidence="10" id="KW-0275">Fatty acid biosynthesis</keyword>
<keyword evidence="15" id="KW-1185">Reference proteome</keyword>
<keyword evidence="9" id="KW-0496">Mitochondrion</keyword>
<dbReference type="AlphaFoldDB" id="A0A087SX23"/>
<reference evidence="14 15" key="1">
    <citation type="submission" date="2013-11" db="EMBL/GenBank/DDBJ databases">
        <title>Genome sequencing of Stegodyphus mimosarum.</title>
        <authorList>
            <person name="Bechsgaard J."/>
        </authorList>
    </citation>
    <scope>NUCLEOTIDE SEQUENCE [LARGE SCALE GENOMIC DNA]</scope>
</reference>
<evidence type="ECO:0000256" key="8">
    <source>
        <dbReference type="ARBA" id="ARBA00023098"/>
    </source>
</evidence>
<evidence type="ECO:0000256" key="7">
    <source>
        <dbReference type="ARBA" id="ARBA00022946"/>
    </source>
</evidence>
<keyword evidence="6" id="KW-0276">Fatty acid metabolism</keyword>
<keyword evidence="7" id="KW-0809">Transit peptide</keyword>
<dbReference type="Gene3D" id="3.30.70.250">
    <property type="entry name" value="Malonyl-CoA ACP transacylase, ACP-binding"/>
    <property type="match status" value="1"/>
</dbReference>
<dbReference type="InterPro" id="IPR016035">
    <property type="entry name" value="Acyl_Trfase/lysoPLipase"/>
</dbReference>
<dbReference type="InterPro" id="IPR016036">
    <property type="entry name" value="Malonyl_transacylase_ACP-bd"/>
</dbReference>
<evidence type="ECO:0000256" key="12">
    <source>
        <dbReference type="ARBA" id="ARBA00077751"/>
    </source>
</evidence>
<dbReference type="Gene3D" id="3.40.366.10">
    <property type="entry name" value="Malonyl-Coenzyme A Acyl Carrier Protein, domain 2"/>
    <property type="match status" value="1"/>
</dbReference>
<dbReference type="OrthoDB" id="541883at2759"/>
<feature type="domain" description="Malonyl-CoA:ACP transacylase (MAT)" evidence="13">
    <location>
        <begin position="93"/>
        <end position="389"/>
    </location>
</feature>
<dbReference type="UniPathway" id="UPA00094"/>
<gene>
    <name evidence="14" type="ORF">X975_25230</name>
</gene>
<evidence type="ECO:0000256" key="4">
    <source>
        <dbReference type="ARBA" id="ARBA00022516"/>
    </source>
</evidence>
<name>A0A087SX23_STEMI</name>
<dbReference type="FunFam" id="3.30.70.250:FF:000005">
    <property type="entry name" value="Malonyl-CoA-acyl carrier protein transacylase, mitochondrial"/>
    <property type="match status" value="1"/>
</dbReference>
<dbReference type="Pfam" id="PF00698">
    <property type="entry name" value="Acyl_transf_1"/>
    <property type="match status" value="1"/>
</dbReference>
<evidence type="ECO:0000256" key="5">
    <source>
        <dbReference type="ARBA" id="ARBA00022679"/>
    </source>
</evidence>
<dbReference type="SMART" id="SM00827">
    <property type="entry name" value="PKS_AT"/>
    <property type="match status" value="1"/>
</dbReference>
<dbReference type="InterPro" id="IPR014043">
    <property type="entry name" value="Acyl_transferase_dom"/>
</dbReference>
<evidence type="ECO:0000256" key="6">
    <source>
        <dbReference type="ARBA" id="ARBA00022832"/>
    </source>
</evidence>
<evidence type="ECO:0000256" key="2">
    <source>
        <dbReference type="ARBA" id="ARBA00005194"/>
    </source>
</evidence>
<evidence type="ECO:0000256" key="1">
    <source>
        <dbReference type="ARBA" id="ARBA00004173"/>
    </source>
</evidence>
<dbReference type="InterPro" id="IPR001227">
    <property type="entry name" value="Ac_transferase_dom_sf"/>
</dbReference>
<evidence type="ECO:0000256" key="9">
    <source>
        <dbReference type="ARBA" id="ARBA00023128"/>
    </source>
</evidence>
<dbReference type="InterPro" id="IPR052760">
    <property type="entry name" value="Mitochondrial_malonyltrans"/>
</dbReference>
<evidence type="ECO:0000256" key="3">
    <source>
        <dbReference type="ARBA" id="ARBA00013258"/>
    </source>
</evidence>
<feature type="non-terminal residue" evidence="14">
    <location>
        <position position="392"/>
    </location>
</feature>
<evidence type="ECO:0000256" key="11">
    <source>
        <dbReference type="ARBA" id="ARBA00061523"/>
    </source>
</evidence>
<dbReference type="STRING" id="407821.A0A087SX23"/>
<evidence type="ECO:0000313" key="14">
    <source>
        <dbReference type="EMBL" id="KFM57412.1"/>
    </source>
</evidence>
<dbReference type="GO" id="GO:0004314">
    <property type="term" value="F:[acyl-carrier-protein] S-malonyltransferase activity"/>
    <property type="evidence" value="ECO:0007669"/>
    <property type="project" value="UniProtKB-EC"/>
</dbReference>
<dbReference type="GO" id="GO:0006633">
    <property type="term" value="P:fatty acid biosynthetic process"/>
    <property type="evidence" value="ECO:0007669"/>
    <property type="project" value="UniProtKB-UniPathway"/>
</dbReference>
<dbReference type="EC" id="2.3.1.39" evidence="3"/>
<comment type="pathway">
    <text evidence="2">Lipid metabolism; fatty acid biosynthesis.</text>
</comment>
<keyword evidence="4" id="KW-0444">Lipid biosynthesis</keyword>
<comment type="similarity">
    <text evidence="11">Belongs to the type II malonyltransferase family.</text>
</comment>
<dbReference type="PANTHER" id="PTHR47170:SF2">
    <property type="entry name" value="MALONYL-COA:ACP TRANSACYLASE (MAT) DOMAIN-CONTAINING PROTEIN"/>
    <property type="match status" value="1"/>
</dbReference>
<comment type="subcellular location">
    <subcellularLocation>
        <location evidence="1">Mitochondrion</location>
    </subcellularLocation>
</comment>
<keyword evidence="8" id="KW-0443">Lipid metabolism</keyword>